<evidence type="ECO:0000313" key="1">
    <source>
        <dbReference type="EMBL" id="EGG17063.1"/>
    </source>
</evidence>
<accession>F4Q4Q4</accession>
<sequence>MRYSRYFSNIESIVGAGRSGGSYDTTRYLTMWVKDCINSALSFCKVSQEVRDQFPAAISEASATFHNDSFAGKAITNATKEIRTLKIQ</sequence>
<dbReference type="Proteomes" id="UP000007797">
    <property type="component" value="Unassembled WGS sequence"/>
</dbReference>
<reference evidence="2" key="1">
    <citation type="journal article" date="2011" name="Genome Res.">
        <title>Phylogeny-wide analysis of social amoeba genomes highlights ancient origins for complex intercellular communication.</title>
        <authorList>
            <person name="Heidel A.J."/>
            <person name="Lawal H.M."/>
            <person name="Felder M."/>
            <person name="Schilde C."/>
            <person name="Helps N.R."/>
            <person name="Tunggal B."/>
            <person name="Rivero F."/>
            <person name="John U."/>
            <person name="Schleicher M."/>
            <person name="Eichinger L."/>
            <person name="Platzer M."/>
            <person name="Noegel A.A."/>
            <person name="Schaap P."/>
            <person name="Gloeckner G."/>
        </authorList>
    </citation>
    <scope>NUCLEOTIDE SEQUENCE [LARGE SCALE GENOMIC DNA]</scope>
    <source>
        <strain evidence="2">SH3</strain>
    </source>
</reference>
<dbReference type="KEGG" id="dfa:DFA_08044"/>
<name>F4Q4Q4_CACFS</name>
<protein>
    <submittedName>
        <fullName evidence="1">Uncharacterized protein</fullName>
    </submittedName>
</protein>
<gene>
    <name evidence="1" type="ORF">DFA_08044</name>
</gene>
<dbReference type="GeneID" id="14869151"/>
<evidence type="ECO:0000313" key="2">
    <source>
        <dbReference type="Proteomes" id="UP000007797"/>
    </source>
</evidence>
<keyword evidence="2" id="KW-1185">Reference proteome</keyword>
<dbReference type="AlphaFoldDB" id="F4Q4Q4"/>
<organism evidence="1 2">
    <name type="scientific">Cavenderia fasciculata</name>
    <name type="common">Slime mold</name>
    <name type="synonym">Dictyostelium fasciculatum</name>
    <dbReference type="NCBI Taxonomy" id="261658"/>
    <lineage>
        <taxon>Eukaryota</taxon>
        <taxon>Amoebozoa</taxon>
        <taxon>Evosea</taxon>
        <taxon>Eumycetozoa</taxon>
        <taxon>Dictyostelia</taxon>
        <taxon>Acytosteliales</taxon>
        <taxon>Cavenderiaceae</taxon>
        <taxon>Cavenderia</taxon>
    </lineage>
</organism>
<proteinExistence type="predicted"/>
<dbReference type="RefSeq" id="XP_004355547.1">
    <property type="nucleotide sequence ID" value="XM_004355494.1"/>
</dbReference>
<dbReference type="EMBL" id="GL883021">
    <property type="protein sequence ID" value="EGG17063.1"/>
    <property type="molecule type" value="Genomic_DNA"/>
</dbReference>